<evidence type="ECO:0000313" key="2">
    <source>
        <dbReference type="Proteomes" id="UP001231649"/>
    </source>
</evidence>
<dbReference type="Proteomes" id="UP001231649">
    <property type="component" value="Chromosome 31"/>
</dbReference>
<accession>A0ACC2Q133</accession>
<keyword evidence="2" id="KW-1185">Reference proteome</keyword>
<organism evidence="1 2">
    <name type="scientific">Mythimna loreyi</name>
    <dbReference type="NCBI Taxonomy" id="667449"/>
    <lineage>
        <taxon>Eukaryota</taxon>
        <taxon>Metazoa</taxon>
        <taxon>Ecdysozoa</taxon>
        <taxon>Arthropoda</taxon>
        <taxon>Hexapoda</taxon>
        <taxon>Insecta</taxon>
        <taxon>Pterygota</taxon>
        <taxon>Neoptera</taxon>
        <taxon>Endopterygota</taxon>
        <taxon>Lepidoptera</taxon>
        <taxon>Glossata</taxon>
        <taxon>Ditrysia</taxon>
        <taxon>Noctuoidea</taxon>
        <taxon>Noctuidae</taxon>
        <taxon>Noctuinae</taxon>
        <taxon>Hadenini</taxon>
        <taxon>Mythimna</taxon>
    </lineage>
</organism>
<sequence length="426" mass="48697">MQKQKENLFSEKFSLLHSQENNEDIKWSSSSSSDYENTSYNSKLCNNTKTLSRKRKRTKKKPKNISNLDITIVDSSGDHTRDKCREKSPILVPKCIETPTSPILTSSRFPPNSSPILSMSKKSFHQKSPILMSKNVSPKPSSSKVRKKLAYNEQKTLREQNSIENAGNELDSILKTDTGKSHISKDDVIKIESKNCRIEVDNADEKLEVLNSTRSDGSITSLNAKLKLVNNVKSYFDSHFSSENTSQNISDTPTPEECIKNETIDILTCKTQSITTIQNLSKQDSPCTTNSDTSTYFQKNKKVKYKKGGIAYRLNILLKKQNASVSLWQHERFLAGNSNFVIPKGEHVVFFIKNIEFRYGCYLLDAVDVNNEKYVIFMNSLYVNNNISTESVLKLYEPYRTLESEDRDYKIIINVCKFECYDLNNR</sequence>
<name>A0ACC2Q133_9NEOP</name>
<comment type="caution">
    <text evidence="1">The sequence shown here is derived from an EMBL/GenBank/DDBJ whole genome shotgun (WGS) entry which is preliminary data.</text>
</comment>
<proteinExistence type="predicted"/>
<dbReference type="EMBL" id="CM056807">
    <property type="protein sequence ID" value="KAJ8705738.1"/>
    <property type="molecule type" value="Genomic_DNA"/>
</dbReference>
<gene>
    <name evidence="1" type="ORF">PYW08_012784</name>
</gene>
<protein>
    <submittedName>
        <fullName evidence="1">Uncharacterized protein</fullName>
    </submittedName>
</protein>
<reference evidence="1" key="1">
    <citation type="submission" date="2023-03" db="EMBL/GenBank/DDBJ databases">
        <title>Chromosome-level genomes of two armyworms, Mythimna separata and Mythimna loreyi, provide insights into the biosynthesis and reception of sex pheromones.</title>
        <authorList>
            <person name="Zhao H."/>
        </authorList>
    </citation>
    <scope>NUCLEOTIDE SEQUENCE</scope>
    <source>
        <strain evidence="1">BeijingLab</strain>
    </source>
</reference>
<evidence type="ECO:0000313" key="1">
    <source>
        <dbReference type="EMBL" id="KAJ8705738.1"/>
    </source>
</evidence>